<reference evidence="2 3" key="1">
    <citation type="submission" date="2020-08" db="EMBL/GenBank/DDBJ databases">
        <title>Genomic Encyclopedia of Type Strains, Phase IV (KMG-IV): sequencing the most valuable type-strain genomes for metagenomic binning, comparative biology and taxonomic classification.</title>
        <authorList>
            <person name="Goeker M."/>
        </authorList>
    </citation>
    <scope>NUCLEOTIDE SEQUENCE [LARGE SCALE GENOMIC DNA]</scope>
    <source>
        <strain evidence="2 3">DSM 102238</strain>
    </source>
</reference>
<evidence type="ECO:0000313" key="2">
    <source>
        <dbReference type="EMBL" id="MBB4000755.1"/>
    </source>
</evidence>
<comment type="caution">
    <text evidence="2">The sequence shown here is derived from an EMBL/GenBank/DDBJ whole genome shotgun (WGS) entry which is preliminary data.</text>
</comment>
<accession>A0A7W6MMD9</accession>
<protein>
    <recommendedName>
        <fullName evidence="4">Transposase</fullName>
    </recommendedName>
</protein>
<feature type="compositionally biased region" description="Basic and acidic residues" evidence="1">
    <location>
        <begin position="100"/>
        <end position="112"/>
    </location>
</feature>
<dbReference type="PANTHER" id="PTHR33408">
    <property type="entry name" value="TRANSPOSASE"/>
    <property type="match status" value="1"/>
</dbReference>
<name>A0A7W6MMD9_9HYPH</name>
<feature type="region of interest" description="Disordered" evidence="1">
    <location>
        <begin position="90"/>
        <end position="112"/>
    </location>
</feature>
<evidence type="ECO:0000256" key="1">
    <source>
        <dbReference type="SAM" id="MobiDB-lite"/>
    </source>
</evidence>
<evidence type="ECO:0000313" key="3">
    <source>
        <dbReference type="Proteomes" id="UP000542776"/>
    </source>
</evidence>
<sequence length="230" mass="25671">MMAVTGLNRPDFRTIADFRKRHLVALSDLFVQVLRLCRAAGLVQFAHVAVDGTKMKANASRHKAMSYGRMKTAEPALAAEVEAWLGRARKADAAEDEELGTNRRGDETPDWMADKQRRLETIRAAKAALEAEAADPPESGRRERSRCILGHPRASSGMRWQRRPLRGEDGTPRPGTAQLHRSRQPHPAHPRRVHTGLQRPDRRRCGPSGHRGASSRDELRGLPRPGAARR</sequence>
<proteinExistence type="predicted"/>
<dbReference type="Proteomes" id="UP000542776">
    <property type="component" value="Unassembled WGS sequence"/>
</dbReference>
<feature type="region of interest" description="Disordered" evidence="1">
    <location>
        <begin position="129"/>
        <end position="230"/>
    </location>
</feature>
<evidence type="ECO:0008006" key="4">
    <source>
        <dbReference type="Google" id="ProtNLM"/>
    </source>
</evidence>
<keyword evidence="3" id="KW-1185">Reference proteome</keyword>
<gene>
    <name evidence="2" type="ORF">GGR04_004635</name>
</gene>
<dbReference type="AlphaFoldDB" id="A0A7W6MMD9"/>
<dbReference type="PANTHER" id="PTHR33408:SF2">
    <property type="entry name" value="TRANSPOSASE DDE DOMAIN-CONTAINING PROTEIN"/>
    <property type="match status" value="1"/>
</dbReference>
<dbReference type="EMBL" id="JACIEK010000029">
    <property type="protein sequence ID" value="MBB4000755.1"/>
    <property type="molecule type" value="Genomic_DNA"/>
</dbReference>
<feature type="compositionally biased region" description="Basic residues" evidence="1">
    <location>
        <begin position="180"/>
        <end position="194"/>
    </location>
</feature>
<organism evidence="2 3">
    <name type="scientific">Aureimonas pseudogalii</name>
    <dbReference type="NCBI Taxonomy" id="1744844"/>
    <lineage>
        <taxon>Bacteria</taxon>
        <taxon>Pseudomonadati</taxon>
        <taxon>Pseudomonadota</taxon>
        <taxon>Alphaproteobacteria</taxon>
        <taxon>Hyphomicrobiales</taxon>
        <taxon>Aurantimonadaceae</taxon>
        <taxon>Aureimonas</taxon>
    </lineage>
</organism>